<comment type="caution">
    <text evidence="3">The sequence shown here is derived from an EMBL/GenBank/DDBJ whole genome shotgun (WGS) entry which is preliminary data.</text>
</comment>
<keyword evidence="1" id="KW-1133">Transmembrane helix</keyword>
<evidence type="ECO:0000256" key="1">
    <source>
        <dbReference type="SAM" id="Phobius"/>
    </source>
</evidence>
<dbReference type="EMBL" id="BAAFGZ010000143">
    <property type="protein sequence ID" value="GAB0135690.1"/>
    <property type="molecule type" value="Genomic_DNA"/>
</dbReference>
<feature type="transmembrane region" description="Helical" evidence="1">
    <location>
        <begin position="131"/>
        <end position="149"/>
    </location>
</feature>
<accession>A0ABQ0CQF9</accession>
<keyword evidence="2" id="KW-0732">Signal</keyword>
<evidence type="ECO:0000313" key="4">
    <source>
        <dbReference type="Proteomes" id="UP001562357"/>
    </source>
</evidence>
<keyword evidence="4" id="KW-1185">Reference proteome</keyword>
<evidence type="ECO:0000256" key="2">
    <source>
        <dbReference type="SAM" id="SignalP"/>
    </source>
</evidence>
<dbReference type="Proteomes" id="UP001562357">
    <property type="component" value="Unassembled WGS sequence"/>
</dbReference>
<organism evidence="3 4">
    <name type="scientific">Epichloe bromicola</name>
    <dbReference type="NCBI Taxonomy" id="79588"/>
    <lineage>
        <taxon>Eukaryota</taxon>
        <taxon>Fungi</taxon>
        <taxon>Dikarya</taxon>
        <taxon>Ascomycota</taxon>
        <taxon>Pezizomycotina</taxon>
        <taxon>Sordariomycetes</taxon>
        <taxon>Hypocreomycetidae</taxon>
        <taxon>Hypocreales</taxon>
        <taxon>Clavicipitaceae</taxon>
        <taxon>Epichloe</taxon>
    </lineage>
</organism>
<name>A0ABQ0CQF9_9HYPO</name>
<evidence type="ECO:0000313" key="3">
    <source>
        <dbReference type="EMBL" id="GAB0135690.1"/>
    </source>
</evidence>
<sequence>MKLLLPLLSLSAIASSLPTWHQGPIISDDDTLMERRFVYKVEMVRAHSSSRFTNTIVTKVTKYASEAQGYLAESFRGAVAVTVADDSNSQVLTSSFGNKKGPFTMGHASREGHGHHHHRHRISLLGFRNRLAIFILTFAVVLAFAYSRLRRIHVASLRQESEQSILESALSENGLSGSDSSTKTILYDVPLLAIDESETEAQHPFASYARFEQTFLVTMATYETAENRYVNAGGTHFAYRRLGRLYGTPWFSSCFDGRMCRTKGRPQRSQVVPALEKASRERRWAHCTFFCSSETIRDHQRPVKLPAWLLGIASPTSRPNRSEHVGAKGAHAQATLFVNLMDPRQAGEASYDRFRELQFAYPDSQRQARARLSLPSLQYAASCAAFDNYYTASYSNVAAQTASVSGASFPSGGDNPAPCKKFASKLAAG</sequence>
<protein>
    <submittedName>
        <fullName evidence="3">Uncharacterized protein</fullName>
    </submittedName>
</protein>
<keyword evidence="1" id="KW-0472">Membrane</keyword>
<proteinExistence type="predicted"/>
<gene>
    <name evidence="3" type="primary">g4018</name>
    <name evidence="3" type="ORF">EsDP_00004018</name>
</gene>
<keyword evidence="1" id="KW-0812">Transmembrane</keyword>
<reference evidence="4" key="1">
    <citation type="submission" date="2024-06" db="EMBL/GenBank/DDBJ databases">
        <title>Draft Genome Sequences of Epichloe bromicola Strains Isolated from Elymus ciliaris.</title>
        <authorList>
            <consortium name="Epichloe bromicola genome sequencing consortium"/>
            <person name="Miura A."/>
            <person name="Imano S."/>
            <person name="Ashida A."/>
            <person name="Sato I."/>
            <person name="Chiba S."/>
            <person name="Tanaka A."/>
            <person name="Camagna M."/>
            <person name="Takemoto D."/>
        </authorList>
    </citation>
    <scope>NUCLEOTIDE SEQUENCE [LARGE SCALE GENOMIC DNA]</scope>
    <source>
        <strain evidence="4">DP</strain>
    </source>
</reference>
<feature type="signal peptide" evidence="2">
    <location>
        <begin position="1"/>
        <end position="16"/>
    </location>
</feature>
<feature type="chain" id="PRO_5047044555" evidence="2">
    <location>
        <begin position="17"/>
        <end position="429"/>
    </location>
</feature>